<evidence type="ECO:0000313" key="2">
    <source>
        <dbReference type="Proteomes" id="UP000006514"/>
    </source>
</evidence>
<dbReference type="EMBL" id="JH687941">
    <property type="protein sequence ID" value="EJD34509.1"/>
    <property type="molecule type" value="Genomic_DNA"/>
</dbReference>
<keyword evidence="2" id="KW-1185">Reference proteome</keyword>
<protein>
    <submittedName>
        <fullName evidence="1">Uncharacterized protein</fullName>
    </submittedName>
</protein>
<dbReference type="Proteomes" id="UP000006514">
    <property type="component" value="Unassembled WGS sequence"/>
</dbReference>
<dbReference type="KEGG" id="adl:AURDEDRAFT_176455"/>
<sequence length="260" mass="29524">MTTLWRSIMMDFPPVRLYFAGDPRRNIDYSVIDSIYHVYALHVLTFGDKRAFGDTNCGAWDTYAREVTGALAYFFMSGWMLPSVTSSHPGWEAAKRRASAAVAEAFGEMQSQHGILGDPDLTAVEDTLRALGRDVPAQETMQARREKRLRHAYCGLVAAGIELQRCGPSITIPRPASWTQEMVDPCFIGHGAHRDSIFVHLHKFVEHSGPEDREYQHELFMISCELARGQMRYDTSRLERLKERLWNARWVDGPEEGMAA</sequence>
<evidence type="ECO:0000313" key="1">
    <source>
        <dbReference type="EMBL" id="EJD34509.1"/>
    </source>
</evidence>
<organism evidence="1 2">
    <name type="scientific">Auricularia subglabra (strain TFB-10046 / SS5)</name>
    <name type="common">White-rot fungus</name>
    <name type="synonym">Auricularia delicata (strain TFB10046)</name>
    <dbReference type="NCBI Taxonomy" id="717982"/>
    <lineage>
        <taxon>Eukaryota</taxon>
        <taxon>Fungi</taxon>
        <taxon>Dikarya</taxon>
        <taxon>Basidiomycota</taxon>
        <taxon>Agaricomycotina</taxon>
        <taxon>Agaricomycetes</taxon>
        <taxon>Auriculariales</taxon>
        <taxon>Auriculariaceae</taxon>
        <taxon>Auricularia</taxon>
    </lineage>
</organism>
<reference evidence="2" key="1">
    <citation type="journal article" date="2012" name="Science">
        <title>The Paleozoic origin of enzymatic lignin decomposition reconstructed from 31 fungal genomes.</title>
        <authorList>
            <person name="Floudas D."/>
            <person name="Binder M."/>
            <person name="Riley R."/>
            <person name="Barry K."/>
            <person name="Blanchette R.A."/>
            <person name="Henrissat B."/>
            <person name="Martinez A.T."/>
            <person name="Otillar R."/>
            <person name="Spatafora J.W."/>
            <person name="Yadav J.S."/>
            <person name="Aerts A."/>
            <person name="Benoit I."/>
            <person name="Boyd A."/>
            <person name="Carlson A."/>
            <person name="Copeland A."/>
            <person name="Coutinho P.M."/>
            <person name="de Vries R.P."/>
            <person name="Ferreira P."/>
            <person name="Findley K."/>
            <person name="Foster B."/>
            <person name="Gaskell J."/>
            <person name="Glotzer D."/>
            <person name="Gorecki P."/>
            <person name="Heitman J."/>
            <person name="Hesse C."/>
            <person name="Hori C."/>
            <person name="Igarashi K."/>
            <person name="Jurgens J.A."/>
            <person name="Kallen N."/>
            <person name="Kersten P."/>
            <person name="Kohler A."/>
            <person name="Kuees U."/>
            <person name="Kumar T.K.A."/>
            <person name="Kuo A."/>
            <person name="LaButti K."/>
            <person name="Larrondo L.F."/>
            <person name="Lindquist E."/>
            <person name="Ling A."/>
            <person name="Lombard V."/>
            <person name="Lucas S."/>
            <person name="Lundell T."/>
            <person name="Martin R."/>
            <person name="McLaughlin D.J."/>
            <person name="Morgenstern I."/>
            <person name="Morin E."/>
            <person name="Murat C."/>
            <person name="Nagy L.G."/>
            <person name="Nolan M."/>
            <person name="Ohm R.A."/>
            <person name="Patyshakuliyeva A."/>
            <person name="Rokas A."/>
            <person name="Ruiz-Duenas F.J."/>
            <person name="Sabat G."/>
            <person name="Salamov A."/>
            <person name="Samejima M."/>
            <person name="Schmutz J."/>
            <person name="Slot J.C."/>
            <person name="St John F."/>
            <person name="Stenlid J."/>
            <person name="Sun H."/>
            <person name="Sun S."/>
            <person name="Syed K."/>
            <person name="Tsang A."/>
            <person name="Wiebenga A."/>
            <person name="Young D."/>
            <person name="Pisabarro A."/>
            <person name="Eastwood D.C."/>
            <person name="Martin F."/>
            <person name="Cullen D."/>
            <person name="Grigoriev I.V."/>
            <person name="Hibbett D.S."/>
        </authorList>
    </citation>
    <scope>NUCLEOTIDE SEQUENCE [LARGE SCALE GENOMIC DNA]</scope>
    <source>
        <strain evidence="2">TFB10046</strain>
    </source>
</reference>
<accession>J0D6M3</accession>
<gene>
    <name evidence="1" type="ORF">AURDEDRAFT_176455</name>
</gene>
<dbReference type="InParanoid" id="J0D6M3"/>
<name>J0D6M3_AURST</name>
<dbReference type="AlphaFoldDB" id="J0D6M3"/>
<proteinExistence type="predicted"/>